<dbReference type="PANTHER" id="PTHR47307">
    <property type="entry name" value="GLUTATHIONE-REGULATED POTASSIUM-EFFLUX SYSTEM ANCILLARY PROTEIN KEFG"/>
    <property type="match status" value="1"/>
</dbReference>
<dbReference type="EMBL" id="SUME01000007">
    <property type="protein sequence ID" value="TJZ53742.1"/>
    <property type="molecule type" value="Genomic_DNA"/>
</dbReference>
<feature type="domain" description="Flavodoxin-like fold" evidence="2">
    <location>
        <begin position="2"/>
        <end position="156"/>
    </location>
</feature>
<gene>
    <name evidence="3" type="ORF">FAZ15_17100</name>
</gene>
<comment type="caution">
    <text evidence="3">The sequence shown here is derived from an EMBL/GenBank/DDBJ whole genome shotgun (WGS) entry which is preliminary data.</text>
</comment>
<proteinExistence type="predicted"/>
<name>A0A4U0NJ54_9SPHI</name>
<keyword evidence="1" id="KW-0560">Oxidoreductase</keyword>
<keyword evidence="4" id="KW-1185">Reference proteome</keyword>
<dbReference type="OrthoDB" id="652200at2"/>
<evidence type="ECO:0000256" key="1">
    <source>
        <dbReference type="ARBA" id="ARBA00023002"/>
    </source>
</evidence>
<dbReference type="GO" id="GO:0009055">
    <property type="term" value="F:electron transfer activity"/>
    <property type="evidence" value="ECO:0007669"/>
    <property type="project" value="TreeGrafter"/>
</dbReference>
<dbReference type="AlphaFoldDB" id="A0A4U0NJ54"/>
<dbReference type="PANTHER" id="PTHR47307:SF1">
    <property type="entry name" value="GLUTATHIONE-REGULATED POTASSIUM-EFFLUX SYSTEM ANCILLARY PROTEIN KEFG"/>
    <property type="match status" value="1"/>
</dbReference>
<dbReference type="InterPro" id="IPR029039">
    <property type="entry name" value="Flavoprotein-like_sf"/>
</dbReference>
<evidence type="ECO:0000259" key="2">
    <source>
        <dbReference type="Pfam" id="PF02525"/>
    </source>
</evidence>
<dbReference type="Proteomes" id="UP000306808">
    <property type="component" value="Unassembled WGS sequence"/>
</dbReference>
<dbReference type="SUPFAM" id="SSF52218">
    <property type="entry name" value="Flavoproteins"/>
    <property type="match status" value="1"/>
</dbReference>
<evidence type="ECO:0000313" key="3">
    <source>
        <dbReference type="EMBL" id="TJZ53742.1"/>
    </source>
</evidence>
<dbReference type="GO" id="GO:0003955">
    <property type="term" value="F:NAD(P)H dehydrogenase (quinone) activity"/>
    <property type="evidence" value="ECO:0007669"/>
    <property type="project" value="TreeGrafter"/>
</dbReference>
<organism evidence="3 4">
    <name type="scientific">Sphingobacterium olei</name>
    <dbReference type="NCBI Taxonomy" id="2571155"/>
    <lineage>
        <taxon>Bacteria</taxon>
        <taxon>Pseudomonadati</taxon>
        <taxon>Bacteroidota</taxon>
        <taxon>Sphingobacteriia</taxon>
        <taxon>Sphingobacteriales</taxon>
        <taxon>Sphingobacteriaceae</taxon>
        <taxon>Sphingobacterium</taxon>
    </lineage>
</organism>
<sequence>MKKILVLMFHPRLESSIVNVFLQQGLINHPSLKIKDMYELYPDFNIDIKREQQDLLEADLIIMQHPFFWYAAPPLVKQWIDLVLEHNWAYGRTGDKLAGKKILHIISSGGTFEAYRSAGKNQYTYLELLRPFELTYKLCQMQQLPPYIIPGANKLSTSVLEHHSLQINTLIASLIEHDLNFTIPEHTEYLNDTTIHYGS</sequence>
<dbReference type="InterPro" id="IPR046980">
    <property type="entry name" value="KefG/KefF"/>
</dbReference>
<dbReference type="Pfam" id="PF02525">
    <property type="entry name" value="Flavodoxin_2"/>
    <property type="match status" value="1"/>
</dbReference>
<protein>
    <submittedName>
        <fullName evidence="3">NAD(P)H oxidoreductase</fullName>
    </submittedName>
</protein>
<accession>A0A4U0NJ54</accession>
<dbReference type="Gene3D" id="3.40.50.360">
    <property type="match status" value="1"/>
</dbReference>
<dbReference type="RefSeq" id="WP_136902533.1">
    <property type="nucleotide sequence ID" value="NZ_SUME01000007.1"/>
</dbReference>
<evidence type="ECO:0000313" key="4">
    <source>
        <dbReference type="Proteomes" id="UP000306808"/>
    </source>
</evidence>
<dbReference type="InterPro" id="IPR003680">
    <property type="entry name" value="Flavodoxin_fold"/>
</dbReference>
<reference evidence="3 4" key="1">
    <citation type="submission" date="2019-04" db="EMBL/GenBank/DDBJ databases">
        <title>Sphingobacterium olei sp. nov., isolated from oil-contaminated soil.</title>
        <authorList>
            <person name="Liu B."/>
        </authorList>
    </citation>
    <scope>NUCLEOTIDE SEQUENCE [LARGE SCALE GENOMIC DNA]</scope>
    <source>
        <strain evidence="3 4">HAL-9</strain>
    </source>
</reference>
<dbReference type="GO" id="GO:0010181">
    <property type="term" value="F:FMN binding"/>
    <property type="evidence" value="ECO:0007669"/>
    <property type="project" value="TreeGrafter"/>
</dbReference>